<dbReference type="Proteomes" id="UP000828390">
    <property type="component" value="Unassembled WGS sequence"/>
</dbReference>
<proteinExistence type="predicted"/>
<gene>
    <name evidence="2" type="ORF">DPMN_139041</name>
</gene>
<evidence type="ECO:0000313" key="2">
    <source>
        <dbReference type="EMBL" id="KAH3810645.1"/>
    </source>
</evidence>
<evidence type="ECO:0000259" key="1">
    <source>
        <dbReference type="Pfam" id="PF25244"/>
    </source>
</evidence>
<reference evidence="2" key="1">
    <citation type="journal article" date="2019" name="bioRxiv">
        <title>The Genome of the Zebra Mussel, Dreissena polymorpha: A Resource for Invasive Species Research.</title>
        <authorList>
            <person name="McCartney M.A."/>
            <person name="Auch B."/>
            <person name="Kono T."/>
            <person name="Mallez S."/>
            <person name="Zhang Y."/>
            <person name="Obille A."/>
            <person name="Becker A."/>
            <person name="Abrahante J.E."/>
            <person name="Garbe J."/>
            <person name="Badalamenti J.P."/>
            <person name="Herman A."/>
            <person name="Mangelson H."/>
            <person name="Liachko I."/>
            <person name="Sullivan S."/>
            <person name="Sone E.D."/>
            <person name="Koren S."/>
            <person name="Silverstein K.A.T."/>
            <person name="Beckman K.B."/>
            <person name="Gohl D.M."/>
        </authorList>
    </citation>
    <scope>NUCLEOTIDE SEQUENCE</scope>
    <source>
        <strain evidence="2">Duluth1</strain>
        <tissue evidence="2">Whole animal</tissue>
    </source>
</reference>
<protein>
    <recommendedName>
        <fullName evidence="1">PML C-terminal domain-containing protein</fullName>
    </recommendedName>
</protein>
<dbReference type="AlphaFoldDB" id="A0A9D4G8R8"/>
<sequence length="144" mass="15886">MKSYKQDNLVDVIGESDMAHGALQGVLALQKLVNSVPFDQNIVNKYSFSYERAVLAYNVSLNDASNIKSLQTMIDEKVMSQGVARKVAESGLQLKHLRTVSKRNGLSVLRSLLSEVTNGQIRVTKSETIICAIAIICCWISNQL</sequence>
<dbReference type="Pfam" id="PF25244">
    <property type="entry name" value="PML_C"/>
    <property type="match status" value="1"/>
</dbReference>
<name>A0A9D4G8R8_DREPO</name>
<evidence type="ECO:0000313" key="3">
    <source>
        <dbReference type="Proteomes" id="UP000828390"/>
    </source>
</evidence>
<keyword evidence="3" id="KW-1185">Reference proteome</keyword>
<accession>A0A9D4G8R8</accession>
<organism evidence="2 3">
    <name type="scientific">Dreissena polymorpha</name>
    <name type="common">Zebra mussel</name>
    <name type="synonym">Mytilus polymorpha</name>
    <dbReference type="NCBI Taxonomy" id="45954"/>
    <lineage>
        <taxon>Eukaryota</taxon>
        <taxon>Metazoa</taxon>
        <taxon>Spiralia</taxon>
        <taxon>Lophotrochozoa</taxon>
        <taxon>Mollusca</taxon>
        <taxon>Bivalvia</taxon>
        <taxon>Autobranchia</taxon>
        <taxon>Heteroconchia</taxon>
        <taxon>Euheterodonta</taxon>
        <taxon>Imparidentia</taxon>
        <taxon>Neoheterodontei</taxon>
        <taxon>Myida</taxon>
        <taxon>Dreissenoidea</taxon>
        <taxon>Dreissenidae</taxon>
        <taxon>Dreissena</taxon>
    </lineage>
</organism>
<dbReference type="EMBL" id="JAIWYP010000006">
    <property type="protein sequence ID" value="KAH3810645.1"/>
    <property type="molecule type" value="Genomic_DNA"/>
</dbReference>
<comment type="caution">
    <text evidence="2">The sequence shown here is derived from an EMBL/GenBank/DDBJ whole genome shotgun (WGS) entry which is preliminary data.</text>
</comment>
<reference evidence="2" key="2">
    <citation type="submission" date="2020-11" db="EMBL/GenBank/DDBJ databases">
        <authorList>
            <person name="McCartney M.A."/>
            <person name="Auch B."/>
            <person name="Kono T."/>
            <person name="Mallez S."/>
            <person name="Becker A."/>
            <person name="Gohl D.M."/>
            <person name="Silverstein K.A.T."/>
            <person name="Koren S."/>
            <person name="Bechman K.B."/>
            <person name="Herman A."/>
            <person name="Abrahante J.E."/>
            <person name="Garbe J."/>
        </authorList>
    </citation>
    <scope>NUCLEOTIDE SEQUENCE</scope>
    <source>
        <strain evidence="2">Duluth1</strain>
        <tissue evidence="2">Whole animal</tissue>
    </source>
</reference>
<feature type="domain" description="PML C-terminal" evidence="1">
    <location>
        <begin position="66"/>
        <end position="133"/>
    </location>
</feature>
<dbReference type="InterPro" id="IPR057617">
    <property type="entry name" value="PML_C"/>
</dbReference>